<proteinExistence type="predicted"/>
<keyword evidence="4" id="KW-1185">Reference proteome</keyword>
<organism evidence="3 4">
    <name type="scientific">Musa acuminata subsp. malaccensis</name>
    <name type="common">Wild banana</name>
    <name type="synonym">Musa malaccensis</name>
    <dbReference type="NCBI Taxonomy" id="214687"/>
    <lineage>
        <taxon>Eukaryota</taxon>
        <taxon>Viridiplantae</taxon>
        <taxon>Streptophyta</taxon>
        <taxon>Embryophyta</taxon>
        <taxon>Tracheophyta</taxon>
        <taxon>Spermatophyta</taxon>
        <taxon>Magnoliopsida</taxon>
        <taxon>Liliopsida</taxon>
        <taxon>Zingiberales</taxon>
        <taxon>Musaceae</taxon>
        <taxon>Musa</taxon>
    </lineage>
</organism>
<reference evidence="2" key="1">
    <citation type="submission" date="2021-03" db="EMBL/GenBank/DDBJ databases">
        <authorList>
            <consortium name="Genoscope - CEA"/>
            <person name="William W."/>
        </authorList>
    </citation>
    <scope>NUCLEOTIDE SEQUENCE</scope>
    <source>
        <strain evidence="2">Doubled-haploid Pahang</strain>
    </source>
</reference>
<dbReference type="InParanoid" id="A0A804IIR2"/>
<evidence type="ECO:0000313" key="2">
    <source>
        <dbReference type="EMBL" id="CAG1851921.1"/>
    </source>
</evidence>
<evidence type="ECO:0000313" key="4">
    <source>
        <dbReference type="Proteomes" id="UP000012960"/>
    </source>
</evidence>
<keyword evidence="1" id="KW-1133">Transmembrane helix</keyword>
<reference evidence="3" key="2">
    <citation type="submission" date="2021-05" db="UniProtKB">
        <authorList>
            <consortium name="EnsemblPlants"/>
        </authorList>
    </citation>
    <scope>IDENTIFICATION</scope>
    <source>
        <strain evidence="3">subsp. malaccensis</strain>
    </source>
</reference>
<sequence>MQNEQGIAISSMAAEQWSTEKIPRFPRRDSAIGNSDGMMFESNINFNFAPGFALFSFSGTPLRDDDWDFVEADPLSLISIPSIPSNVCNSDLQTCRGKALLTTISACTSYVRRNACMIPLSRHEQPIEVWRVPRRADGWVPIPSHPLPPFTFSFAYHPLTWRTMTAAIPCCDFHRRGYYIFAIFFFFFFSPLISFLLGVPRDRGNGEITWKTAPRVTWPLLTDLSPLICLVCRGLVDSLPPPAPSYIVLLGHSYVAVVL</sequence>
<keyword evidence="1" id="KW-0472">Membrane</keyword>
<feature type="transmembrane region" description="Helical" evidence="1">
    <location>
        <begin position="178"/>
        <end position="199"/>
    </location>
</feature>
<dbReference type="AlphaFoldDB" id="A0A804IIR2"/>
<dbReference type="Gramene" id="Ma03_t32290.1">
    <property type="protein sequence ID" value="Ma03_p32290.1"/>
    <property type="gene ID" value="Ma03_g32290"/>
</dbReference>
<name>A0A804IIR2_MUSAM</name>
<accession>A0A804IIR2</accession>
<evidence type="ECO:0000313" key="3">
    <source>
        <dbReference type="EnsemblPlants" id="Ma03_p32290.1"/>
    </source>
</evidence>
<dbReference type="EnsemblPlants" id="Ma03_t32290.1">
    <property type="protein sequence ID" value="Ma03_p32290.1"/>
    <property type="gene ID" value="Ma03_g32290"/>
</dbReference>
<protein>
    <submittedName>
        <fullName evidence="2">(wild Malaysian banana) hypothetical protein</fullName>
    </submittedName>
</protein>
<dbReference type="EMBL" id="HG996468">
    <property type="protein sequence ID" value="CAG1851921.1"/>
    <property type="molecule type" value="Genomic_DNA"/>
</dbReference>
<keyword evidence="1" id="KW-0812">Transmembrane</keyword>
<dbReference type="Proteomes" id="UP000012960">
    <property type="component" value="Unplaced"/>
</dbReference>
<evidence type="ECO:0000256" key="1">
    <source>
        <dbReference type="SAM" id="Phobius"/>
    </source>
</evidence>
<gene>
    <name evidence="2" type="ORF">GSMUA_186450.1</name>
</gene>